<dbReference type="Gene3D" id="1.10.10.1770">
    <property type="entry name" value="Gun4-like"/>
    <property type="match status" value="1"/>
</dbReference>
<dbReference type="Gene3D" id="3.40.50.1460">
    <property type="match status" value="1"/>
</dbReference>
<name>A0ABV8HM58_9ACTN</name>
<dbReference type="PANTHER" id="PTHR34800:SF1">
    <property type="entry name" value="TETRAPYRROLE-BINDING PROTEIN, CHLOROPLASTIC"/>
    <property type="match status" value="1"/>
</dbReference>
<dbReference type="RefSeq" id="WP_386427467.1">
    <property type="nucleotide sequence ID" value="NZ_JBHSBB010000007.1"/>
</dbReference>
<sequence length="579" mass="62820">MGSSRDVVLAVGVNRLPGIPRMPVLAYAEADAAALARTFRTLGLAADRVHTLTGPEATFENIGRHIAEIPRHFPDLTSRDRVWFSFSGHGVTGMDGRTHLLVHDTAVDRWRGPERSVTVEQVVNVLPDASAADRILLLDACRENAGPQARSGLPGPAAGLDGIDLRRHPGVAIFSGCGEGGVSFEDPRRKLGVFTAAVIDILGGAERPLSAEELEARLLEAVPRASRELGPAYYQQPSLRSEPYWQAAAMLLFPHLLTGADLGTLRRKAEAALPATAAALWEALHLLDPEDTAARRLHEHFGALADAAAGSQPGRGQSALPLDRLDDLLRVREWQRADRETIRLLMIAAGSDPERLGNRMIPMDRVPHLRREDLAALDELWMRRSDGRFGFTPQLQRLYTAEGDIARFADLIGWRNGRWFLYPEAQWRSGAPGGHLPILGPIGGIRPAWKMSYARQGLAALGTAQQGMRYAVRDYRDPGVVERATADIAVDDSFDWSRYNRLAAITMGHVYSSAARGKLSPLAAVYKEGAVRRFGVSYTSLLSAVWAVNRVPLLRHYASLVPGASSTGTAGGTAPGAAD</sequence>
<dbReference type="PANTHER" id="PTHR34800">
    <property type="entry name" value="TETRAPYRROLE-BINDING PROTEIN, CHLOROPLASTIC"/>
    <property type="match status" value="1"/>
</dbReference>
<reference evidence="3" key="1">
    <citation type="journal article" date="2019" name="Int. J. Syst. Evol. Microbiol.">
        <title>The Global Catalogue of Microorganisms (GCM) 10K type strain sequencing project: providing services to taxonomists for standard genome sequencing and annotation.</title>
        <authorList>
            <consortium name="The Broad Institute Genomics Platform"/>
            <consortium name="The Broad Institute Genome Sequencing Center for Infectious Disease"/>
            <person name="Wu L."/>
            <person name="Ma J."/>
        </authorList>
    </citation>
    <scope>NUCLEOTIDE SEQUENCE [LARGE SCALE GENOMIC DNA]</scope>
    <source>
        <strain evidence="3">CGMCC 4.7237</strain>
    </source>
</reference>
<dbReference type="InterPro" id="IPR037215">
    <property type="entry name" value="GUN4-like_sf"/>
</dbReference>
<feature type="domain" description="Caspase family p20" evidence="1">
    <location>
        <begin position="4"/>
        <end position="145"/>
    </location>
</feature>
<dbReference type="InterPro" id="IPR029030">
    <property type="entry name" value="Caspase-like_dom_sf"/>
</dbReference>
<evidence type="ECO:0000313" key="2">
    <source>
        <dbReference type="EMBL" id="MFC4031379.1"/>
    </source>
</evidence>
<evidence type="ECO:0000259" key="1">
    <source>
        <dbReference type="PROSITE" id="PS50208"/>
    </source>
</evidence>
<dbReference type="EMBL" id="JBHSBB010000007">
    <property type="protein sequence ID" value="MFC4031379.1"/>
    <property type="molecule type" value="Genomic_DNA"/>
</dbReference>
<organism evidence="2 3">
    <name type="scientific">Streptomyces polygonati</name>
    <dbReference type="NCBI Taxonomy" id="1617087"/>
    <lineage>
        <taxon>Bacteria</taxon>
        <taxon>Bacillati</taxon>
        <taxon>Actinomycetota</taxon>
        <taxon>Actinomycetes</taxon>
        <taxon>Kitasatosporales</taxon>
        <taxon>Streptomycetaceae</taxon>
        <taxon>Streptomyces</taxon>
    </lineage>
</organism>
<keyword evidence="3" id="KW-1185">Reference proteome</keyword>
<comment type="caution">
    <text evidence="2">The sequence shown here is derived from an EMBL/GenBank/DDBJ whole genome shotgun (WGS) entry which is preliminary data.</text>
</comment>
<dbReference type="InterPro" id="IPR011600">
    <property type="entry name" value="Pept_C14_caspase"/>
</dbReference>
<evidence type="ECO:0000313" key="3">
    <source>
        <dbReference type="Proteomes" id="UP001595765"/>
    </source>
</evidence>
<proteinExistence type="predicted"/>
<dbReference type="InterPro" id="IPR001309">
    <property type="entry name" value="Pept_C14_p20"/>
</dbReference>
<dbReference type="Pfam" id="PF00656">
    <property type="entry name" value="Peptidase_C14"/>
    <property type="match status" value="1"/>
</dbReference>
<protein>
    <submittedName>
        <fullName evidence="2">GUN4 domain-containing protein</fullName>
    </submittedName>
</protein>
<accession>A0ABV8HM58</accession>
<gene>
    <name evidence="2" type="ORF">ACFO3J_07805</name>
</gene>
<dbReference type="SUPFAM" id="SSF140869">
    <property type="entry name" value="GUN4-like"/>
    <property type="match status" value="1"/>
</dbReference>
<dbReference type="SUPFAM" id="SSF52129">
    <property type="entry name" value="Caspase-like"/>
    <property type="match status" value="1"/>
</dbReference>
<dbReference type="InterPro" id="IPR008629">
    <property type="entry name" value="GUN4-like"/>
</dbReference>
<dbReference type="Pfam" id="PF05419">
    <property type="entry name" value="GUN4"/>
    <property type="match status" value="1"/>
</dbReference>
<dbReference type="Proteomes" id="UP001595765">
    <property type="component" value="Unassembled WGS sequence"/>
</dbReference>
<dbReference type="Gene3D" id="1.25.40.620">
    <property type="match status" value="1"/>
</dbReference>
<dbReference type="PROSITE" id="PS50208">
    <property type="entry name" value="CASPASE_P20"/>
    <property type="match status" value="1"/>
</dbReference>